<dbReference type="AlphaFoldDB" id="A0A8C7DCA1"/>
<dbReference type="InterPro" id="IPR036046">
    <property type="entry name" value="Acylphosphatase-like_dom_sf"/>
</dbReference>
<evidence type="ECO:0000259" key="3">
    <source>
        <dbReference type="PROSITE" id="PS51160"/>
    </source>
</evidence>
<dbReference type="InterPro" id="IPR001792">
    <property type="entry name" value="Acylphosphatase-like_dom"/>
</dbReference>
<feature type="domain" description="Acylphosphatase-like" evidence="3">
    <location>
        <begin position="33"/>
        <end position="107"/>
    </location>
</feature>
<organism evidence="4 5">
    <name type="scientific">Oncorhynchus kisutch</name>
    <name type="common">Coho salmon</name>
    <name type="synonym">Salmo kisutch</name>
    <dbReference type="NCBI Taxonomy" id="8019"/>
    <lineage>
        <taxon>Eukaryota</taxon>
        <taxon>Metazoa</taxon>
        <taxon>Chordata</taxon>
        <taxon>Craniata</taxon>
        <taxon>Vertebrata</taxon>
        <taxon>Euteleostomi</taxon>
        <taxon>Actinopterygii</taxon>
        <taxon>Neopterygii</taxon>
        <taxon>Teleostei</taxon>
        <taxon>Protacanthopterygii</taxon>
        <taxon>Salmoniformes</taxon>
        <taxon>Salmonidae</taxon>
        <taxon>Salmoninae</taxon>
        <taxon>Oncorhynchus</taxon>
    </lineage>
</organism>
<sequence>MILDWLTCEIEGLMAMLRQYHDDTGFSERSLNPYTEKEGLRLGLCGWVKNTNKGTVVGQVQGPADMICEMKVWLCKEGSPSCSITRASFSNERSIDKVELFGFKTRF</sequence>
<comment type="caution">
    <text evidence="1">Lacks conserved residue(s) required for the propagation of feature annotation.</text>
</comment>
<dbReference type="Proteomes" id="UP000694557">
    <property type="component" value="Unassembled WGS sequence"/>
</dbReference>
<dbReference type="PRINTS" id="PR00112">
    <property type="entry name" value="ACYLPHPHTASE"/>
</dbReference>
<dbReference type="Ensembl" id="ENSOKIT00005018691.1">
    <property type="protein sequence ID" value="ENSOKIP00005017562.1"/>
    <property type="gene ID" value="ENSOKIG00005007800.1"/>
</dbReference>
<evidence type="ECO:0000313" key="5">
    <source>
        <dbReference type="Proteomes" id="UP000694557"/>
    </source>
</evidence>
<reference evidence="4" key="2">
    <citation type="submission" date="2025-09" db="UniProtKB">
        <authorList>
            <consortium name="Ensembl"/>
        </authorList>
    </citation>
    <scope>IDENTIFICATION</scope>
</reference>
<proteinExistence type="inferred from homology"/>
<dbReference type="PROSITE" id="PS51160">
    <property type="entry name" value="ACYLPHOSPHATASE_3"/>
    <property type="match status" value="1"/>
</dbReference>
<evidence type="ECO:0000313" key="4">
    <source>
        <dbReference type="Ensembl" id="ENSOKIP00005017562.1"/>
    </source>
</evidence>
<name>A0A8C7DCA1_ONCKI</name>
<dbReference type="Gene3D" id="3.30.70.100">
    <property type="match status" value="1"/>
</dbReference>
<dbReference type="GeneTree" id="ENSGT00390000011103"/>
<evidence type="ECO:0000256" key="1">
    <source>
        <dbReference type="PROSITE-ProRule" id="PRU00520"/>
    </source>
</evidence>
<dbReference type="GO" id="GO:0003998">
    <property type="term" value="F:acylphosphatase activity"/>
    <property type="evidence" value="ECO:0007669"/>
    <property type="project" value="InterPro"/>
</dbReference>
<dbReference type="PANTHER" id="PTHR10029">
    <property type="entry name" value="ACYLPHOSPHATASE"/>
    <property type="match status" value="1"/>
</dbReference>
<accession>A0A8C7DCA1</accession>
<dbReference type="InterPro" id="IPR020456">
    <property type="entry name" value="Acylphosphatase"/>
</dbReference>
<dbReference type="InterPro" id="IPR017968">
    <property type="entry name" value="Acylphosphatase_CS"/>
</dbReference>
<dbReference type="Pfam" id="PF00708">
    <property type="entry name" value="Acylphosphatase"/>
    <property type="match status" value="1"/>
</dbReference>
<dbReference type="SUPFAM" id="SSF54975">
    <property type="entry name" value="Acylphosphatase/BLUF domain-like"/>
    <property type="match status" value="1"/>
</dbReference>
<dbReference type="PROSITE" id="PS00151">
    <property type="entry name" value="ACYLPHOSPHATASE_2"/>
    <property type="match status" value="1"/>
</dbReference>
<dbReference type="PANTHER" id="PTHR10029:SF23">
    <property type="entry name" value="ACYLPHOSPHATASE 2"/>
    <property type="match status" value="1"/>
</dbReference>
<keyword evidence="5" id="KW-1185">Reference proteome</keyword>
<evidence type="ECO:0000256" key="2">
    <source>
        <dbReference type="RuleBase" id="RU004168"/>
    </source>
</evidence>
<reference evidence="4" key="1">
    <citation type="submission" date="2025-08" db="UniProtKB">
        <authorList>
            <consortium name="Ensembl"/>
        </authorList>
    </citation>
    <scope>IDENTIFICATION</scope>
</reference>
<comment type="similarity">
    <text evidence="2">Belongs to the acylphosphatase family.</text>
</comment>
<protein>
    <recommendedName>
        <fullName evidence="3">Acylphosphatase-like domain-containing protein</fullName>
    </recommendedName>
</protein>